<dbReference type="InterPro" id="IPR038390">
    <property type="entry name" value="Metal_Tscrpt_repr_sf"/>
</dbReference>
<dbReference type="GO" id="GO:0046872">
    <property type="term" value="F:metal ion binding"/>
    <property type="evidence" value="ECO:0007669"/>
    <property type="project" value="InterPro"/>
</dbReference>
<accession>A0A2H0B5H3</accession>
<dbReference type="Gene3D" id="1.20.58.1000">
    <property type="entry name" value="Metal-sensitive repressor, helix protomer"/>
    <property type="match status" value="1"/>
</dbReference>
<comment type="caution">
    <text evidence="1">The sequence shown here is derived from an EMBL/GenBank/DDBJ whole genome shotgun (WGS) entry which is preliminary data.</text>
</comment>
<reference evidence="1 2" key="1">
    <citation type="submission" date="2017-09" db="EMBL/GenBank/DDBJ databases">
        <title>Depth-based differentiation of microbial function through sediment-hosted aquifers and enrichment of novel symbionts in the deep terrestrial subsurface.</title>
        <authorList>
            <person name="Probst A.J."/>
            <person name="Ladd B."/>
            <person name="Jarett J.K."/>
            <person name="Geller-Mcgrath D.E."/>
            <person name="Sieber C.M."/>
            <person name="Emerson J.B."/>
            <person name="Anantharaman K."/>
            <person name="Thomas B.C."/>
            <person name="Malmstrom R."/>
            <person name="Stieglmeier M."/>
            <person name="Klingl A."/>
            <person name="Woyke T."/>
            <person name="Ryan C.M."/>
            <person name="Banfield J.F."/>
        </authorList>
    </citation>
    <scope>NUCLEOTIDE SEQUENCE [LARGE SCALE GENOMIC DNA]</scope>
    <source>
        <strain evidence="1">CG23_combo_of_CG06-09_8_20_14_all_47_9</strain>
    </source>
</reference>
<dbReference type="Pfam" id="PF02583">
    <property type="entry name" value="Trns_repr_metal"/>
    <property type="match status" value="1"/>
</dbReference>
<dbReference type="EMBL" id="PCSQ01000062">
    <property type="protein sequence ID" value="PIP52300.1"/>
    <property type="molecule type" value="Genomic_DNA"/>
</dbReference>
<proteinExistence type="predicted"/>
<protein>
    <recommendedName>
        <fullName evidence="3">Transcriptional regulator</fullName>
    </recommendedName>
</protein>
<dbReference type="AlphaFoldDB" id="A0A2H0B5H3"/>
<dbReference type="GO" id="GO:0003677">
    <property type="term" value="F:DNA binding"/>
    <property type="evidence" value="ECO:0007669"/>
    <property type="project" value="InterPro"/>
</dbReference>
<dbReference type="PANTHER" id="PTHR33677">
    <property type="entry name" value="TRANSCRIPTIONAL REPRESSOR FRMR-RELATED"/>
    <property type="match status" value="1"/>
</dbReference>
<organism evidence="1 2">
    <name type="scientific">Candidatus Beckwithbacteria bacterium CG23_combo_of_CG06-09_8_20_14_all_47_9</name>
    <dbReference type="NCBI Taxonomy" id="1974498"/>
    <lineage>
        <taxon>Bacteria</taxon>
        <taxon>Candidatus Beckwithiibacteriota</taxon>
    </lineage>
</organism>
<gene>
    <name evidence="1" type="ORF">COX09_02365</name>
</gene>
<evidence type="ECO:0000313" key="2">
    <source>
        <dbReference type="Proteomes" id="UP000231081"/>
    </source>
</evidence>
<evidence type="ECO:0000313" key="1">
    <source>
        <dbReference type="EMBL" id="PIP52300.1"/>
    </source>
</evidence>
<evidence type="ECO:0008006" key="3">
    <source>
        <dbReference type="Google" id="ProtNLM"/>
    </source>
</evidence>
<dbReference type="Proteomes" id="UP000231081">
    <property type="component" value="Unassembled WGS sequence"/>
</dbReference>
<dbReference type="GO" id="GO:0045892">
    <property type="term" value="P:negative regulation of DNA-templated transcription"/>
    <property type="evidence" value="ECO:0007669"/>
    <property type="project" value="UniProtKB-ARBA"/>
</dbReference>
<name>A0A2H0B5H3_9BACT</name>
<dbReference type="InterPro" id="IPR003735">
    <property type="entry name" value="Metal_Tscrpt_repr"/>
</dbReference>
<sequence>MDKIAKALVRAKGQVVAVERMYYDEKPCLAIVQQLAAAKEALNRIGREMLKAEACQLVTNKPQKIKLEQVLKRLFKS</sequence>